<sequence length="322" mass="35203">MRAVHLLLASLAAALALTRPGQTERRATTKLAQTSVAEAAWSVGEERWHRWRSGEAPGWPHQLGPIPLDVSDTYTTDYLLFTMSVPKNPQSEKRRLGALGKIFPHTIEDDLFALGALLFVSYGLTYAAPSWVFRNMQPDLLRPWTIVLTSLYSESIFAALTGTMSLVTSGLLVQKTLGRQGYLLFFFLPGALAALAQLLTSRFPEPVGCEAAMFASITFAALAYPDQLFSVYGKELSGFMLMSTQIGLSLGPLLGVPPLLLKRLPTFSTGATVGLATYIVLNERQTRALLSWIPFDFEVPQLAASLIAANMLLTLAAYNFAR</sequence>
<reference evidence="7 8" key="1">
    <citation type="submission" date="2017-12" db="EMBL/GenBank/DDBJ databases">
        <title>Sequencing, de novo assembly and annotation of complete genome of a new Thraustochytrid species, strain FCC1311.</title>
        <authorList>
            <person name="Sedici K."/>
            <person name="Godart F."/>
            <person name="Aiese Cigliano R."/>
            <person name="Sanseverino W."/>
            <person name="Barakat M."/>
            <person name="Ortet P."/>
            <person name="Marechal E."/>
            <person name="Cagnac O."/>
            <person name="Amato A."/>
        </authorList>
    </citation>
    <scope>NUCLEOTIDE SEQUENCE [LARGE SCALE GENOMIC DNA]</scope>
</reference>
<evidence type="ECO:0000256" key="3">
    <source>
        <dbReference type="ARBA" id="ARBA00022989"/>
    </source>
</evidence>
<evidence type="ECO:0000256" key="2">
    <source>
        <dbReference type="ARBA" id="ARBA00022692"/>
    </source>
</evidence>
<keyword evidence="2 5" id="KW-0812">Transmembrane</keyword>
<feature type="transmembrane region" description="Helical" evidence="5">
    <location>
        <begin position="144"/>
        <end position="162"/>
    </location>
</feature>
<accession>A0A2R5GD91</accession>
<keyword evidence="4 5" id="KW-0472">Membrane</keyword>
<keyword evidence="3 5" id="KW-1133">Transmembrane helix</keyword>
<protein>
    <submittedName>
        <fullName evidence="7">Uncharacterized protein</fullName>
    </submittedName>
</protein>
<feature type="transmembrane region" description="Helical" evidence="5">
    <location>
        <begin position="301"/>
        <end position="321"/>
    </location>
</feature>
<evidence type="ECO:0000256" key="4">
    <source>
        <dbReference type="ARBA" id="ARBA00023136"/>
    </source>
</evidence>
<comment type="subcellular location">
    <subcellularLocation>
        <location evidence="1">Membrane</location>
        <topology evidence="1">Multi-pass membrane protein</topology>
    </subcellularLocation>
</comment>
<keyword evidence="6" id="KW-0732">Signal</keyword>
<evidence type="ECO:0000256" key="5">
    <source>
        <dbReference type="SAM" id="Phobius"/>
    </source>
</evidence>
<feature type="chain" id="PRO_5015343664" evidence="6">
    <location>
        <begin position="24"/>
        <end position="322"/>
    </location>
</feature>
<evidence type="ECO:0000313" key="7">
    <source>
        <dbReference type="EMBL" id="GBG28269.1"/>
    </source>
</evidence>
<evidence type="ECO:0000256" key="6">
    <source>
        <dbReference type="SAM" id="SignalP"/>
    </source>
</evidence>
<dbReference type="Gene3D" id="1.20.1540.10">
    <property type="entry name" value="Rhomboid-like"/>
    <property type="match status" value="1"/>
</dbReference>
<feature type="transmembrane region" description="Helical" evidence="5">
    <location>
        <begin position="207"/>
        <end position="224"/>
    </location>
</feature>
<name>A0A2R5GD91_9STRA</name>
<dbReference type="InterPro" id="IPR035952">
    <property type="entry name" value="Rhomboid-like_sf"/>
</dbReference>
<keyword evidence="8" id="KW-1185">Reference proteome</keyword>
<organism evidence="7 8">
    <name type="scientific">Hondaea fermentalgiana</name>
    <dbReference type="NCBI Taxonomy" id="2315210"/>
    <lineage>
        <taxon>Eukaryota</taxon>
        <taxon>Sar</taxon>
        <taxon>Stramenopiles</taxon>
        <taxon>Bigyra</taxon>
        <taxon>Labyrinthulomycetes</taxon>
        <taxon>Thraustochytrida</taxon>
        <taxon>Thraustochytriidae</taxon>
        <taxon>Hondaea</taxon>
    </lineage>
</organism>
<feature type="transmembrane region" description="Helical" evidence="5">
    <location>
        <begin position="111"/>
        <end position="132"/>
    </location>
</feature>
<feature type="signal peptide" evidence="6">
    <location>
        <begin position="1"/>
        <end position="23"/>
    </location>
</feature>
<dbReference type="SUPFAM" id="SSF144091">
    <property type="entry name" value="Rhomboid-like"/>
    <property type="match status" value="1"/>
</dbReference>
<dbReference type="GO" id="GO:0016020">
    <property type="term" value="C:membrane"/>
    <property type="evidence" value="ECO:0007669"/>
    <property type="project" value="UniProtKB-SubCell"/>
</dbReference>
<evidence type="ECO:0000256" key="1">
    <source>
        <dbReference type="ARBA" id="ARBA00004141"/>
    </source>
</evidence>
<gene>
    <name evidence="7" type="ORF">FCC1311_044922</name>
</gene>
<feature type="transmembrane region" description="Helical" evidence="5">
    <location>
        <begin position="182"/>
        <end position="200"/>
    </location>
</feature>
<feature type="transmembrane region" description="Helical" evidence="5">
    <location>
        <begin position="236"/>
        <end position="257"/>
    </location>
</feature>
<dbReference type="AlphaFoldDB" id="A0A2R5GD91"/>
<dbReference type="Proteomes" id="UP000241890">
    <property type="component" value="Unassembled WGS sequence"/>
</dbReference>
<dbReference type="InParanoid" id="A0A2R5GD91"/>
<comment type="caution">
    <text evidence="7">The sequence shown here is derived from an EMBL/GenBank/DDBJ whole genome shotgun (WGS) entry which is preliminary data.</text>
</comment>
<proteinExistence type="predicted"/>
<evidence type="ECO:0000313" key="8">
    <source>
        <dbReference type="Proteomes" id="UP000241890"/>
    </source>
</evidence>
<dbReference type="EMBL" id="BEYU01000040">
    <property type="protein sequence ID" value="GBG28269.1"/>
    <property type="molecule type" value="Genomic_DNA"/>
</dbReference>